<comment type="similarity">
    <text evidence="1">Belongs to the GTP cyclohydrolase I type 2/NIF3 family.</text>
</comment>
<organism evidence="4 5">
    <name type="scientific">Buchnera aphidicola subsp. Cinara cedri (strain Cc)</name>
    <dbReference type="NCBI Taxonomy" id="372461"/>
    <lineage>
        <taxon>Bacteria</taxon>
        <taxon>Pseudomonadati</taxon>
        <taxon>Pseudomonadota</taxon>
        <taxon>Gammaproteobacteria</taxon>
        <taxon>Enterobacterales</taxon>
        <taxon>Erwiniaceae</taxon>
        <taxon>Buchnera</taxon>
    </lineage>
</organism>
<dbReference type="HOGENOM" id="CLU_037423_3_0_6"/>
<feature type="binding site" evidence="3">
    <location>
        <position position="102"/>
    </location>
    <ligand>
        <name>a divalent metal cation</name>
        <dbReference type="ChEBI" id="CHEBI:60240"/>
        <label>1</label>
    </ligand>
</feature>
<protein>
    <submittedName>
        <fullName evidence="4">Putative hydrolase-oxidase</fullName>
    </submittedName>
</protein>
<name>Q057P4_BUCCC</name>
<dbReference type="eggNOG" id="COG0327">
    <property type="taxonomic scope" value="Bacteria"/>
</dbReference>
<keyword evidence="5" id="KW-1185">Reference proteome</keyword>
<dbReference type="AlphaFoldDB" id="Q057P4"/>
<sequence length="185" mass="21575">MNNFFLEKIINKKLNCNKYTNDYLPNGLQIEGKSEINVIILGVTANENLLNIAIKKKADAVIVHHGYFWNNEEKKVLGMKRNRLKKILTNNINLYCWHLPLDIHKKLGNNVQLGKLLNISIKKYISPYIIQGYFKKKYTSTELIYFIEKKLNRSPFHYGPTGSKYIQNVSWCTGRGQIFLIKLLI</sequence>
<feature type="binding site" evidence="3">
    <location>
        <position position="64"/>
    </location>
    <ligand>
        <name>a divalent metal cation</name>
        <dbReference type="ChEBI" id="CHEBI:60240"/>
        <label>2</label>
    </ligand>
</feature>
<reference evidence="4 5" key="1">
    <citation type="journal article" date="2006" name="Science">
        <title>A small microbial genome: the end of a long symbiotic relationship?</title>
        <authorList>
            <person name="Perez-Brocal V."/>
            <person name="Gil R."/>
            <person name="Ramos S."/>
            <person name="Lamelas A."/>
            <person name="Postigo M."/>
            <person name="Michelena J.M."/>
            <person name="Silva F.J."/>
            <person name="Moya A."/>
            <person name="Latorre A."/>
        </authorList>
    </citation>
    <scope>NUCLEOTIDE SEQUENCE [LARGE SCALE GENOMIC DNA]</scope>
    <source>
        <strain evidence="5">Cc</strain>
    </source>
</reference>
<proteinExistence type="inferred from homology"/>
<evidence type="ECO:0000256" key="2">
    <source>
        <dbReference type="ARBA" id="ARBA00022723"/>
    </source>
</evidence>
<dbReference type="SUPFAM" id="SSF102705">
    <property type="entry name" value="NIF3 (NGG1p interacting factor 3)-like"/>
    <property type="match status" value="1"/>
</dbReference>
<evidence type="ECO:0000256" key="1">
    <source>
        <dbReference type="ARBA" id="ARBA00006964"/>
    </source>
</evidence>
<dbReference type="NCBIfam" id="TIGR00486">
    <property type="entry name" value="YbgI_SA1388"/>
    <property type="match status" value="1"/>
</dbReference>
<dbReference type="Gene3D" id="3.40.1390.30">
    <property type="entry name" value="NIF3 (NGG1p interacting factor 3)-like"/>
    <property type="match status" value="1"/>
</dbReference>
<accession>Q057P4</accession>
<dbReference type="Proteomes" id="UP000000669">
    <property type="component" value="Chromosome"/>
</dbReference>
<dbReference type="PANTHER" id="PTHR13799:SF14">
    <property type="entry name" value="GTP CYCLOHYDROLASE 1 TYPE 2 HOMOLOG"/>
    <property type="match status" value="1"/>
</dbReference>
<dbReference type="GO" id="GO:0005737">
    <property type="term" value="C:cytoplasm"/>
    <property type="evidence" value="ECO:0007669"/>
    <property type="project" value="TreeGrafter"/>
</dbReference>
<dbReference type="GO" id="GO:0046872">
    <property type="term" value="F:metal ion binding"/>
    <property type="evidence" value="ECO:0007669"/>
    <property type="project" value="UniProtKB-KW"/>
</dbReference>
<evidence type="ECO:0000256" key="3">
    <source>
        <dbReference type="PIRSR" id="PIRSR602678-1"/>
    </source>
</evidence>
<keyword evidence="2 3" id="KW-0479">Metal-binding</keyword>
<dbReference type="GO" id="GO:0016787">
    <property type="term" value="F:hydrolase activity"/>
    <property type="evidence" value="ECO:0007669"/>
    <property type="project" value="UniProtKB-KW"/>
</dbReference>
<dbReference type="InterPro" id="IPR036069">
    <property type="entry name" value="DUF34/NIF3_sf"/>
</dbReference>
<evidence type="ECO:0000313" key="4">
    <source>
        <dbReference type="EMBL" id="ABJ90655.1"/>
    </source>
</evidence>
<dbReference type="STRING" id="372461.BCc_183"/>
<gene>
    <name evidence="4" type="primary">ybgI</name>
    <name evidence="4" type="ordered locus">BCc_183</name>
</gene>
<dbReference type="InterPro" id="IPR002678">
    <property type="entry name" value="DUF34/NIF3"/>
</dbReference>
<feature type="binding site" evidence="3">
    <location>
        <position position="65"/>
    </location>
    <ligand>
        <name>a divalent metal cation</name>
        <dbReference type="ChEBI" id="CHEBI:60240"/>
        <label>1</label>
    </ligand>
</feature>
<dbReference type="EMBL" id="CP000263">
    <property type="protein sequence ID" value="ABJ90655.1"/>
    <property type="molecule type" value="Genomic_DNA"/>
</dbReference>
<dbReference type="KEGG" id="bcc:BCc_183"/>
<dbReference type="PANTHER" id="PTHR13799">
    <property type="entry name" value="NGG1 INTERACTING FACTOR 3"/>
    <property type="match status" value="1"/>
</dbReference>
<evidence type="ECO:0000313" key="5">
    <source>
        <dbReference type="Proteomes" id="UP000000669"/>
    </source>
</evidence>
<keyword evidence="4" id="KW-0378">Hydrolase</keyword>
<dbReference type="Pfam" id="PF01784">
    <property type="entry name" value="DUF34_NIF3"/>
    <property type="match status" value="1"/>
</dbReference>